<name>A0A0E9XLH4_ANGAN</name>
<keyword evidence="1" id="KW-1133">Transmembrane helix</keyword>
<reference evidence="2" key="2">
    <citation type="journal article" date="2015" name="Fish Shellfish Immunol.">
        <title>Early steps in the European eel (Anguilla anguilla)-Vibrio vulnificus interaction in the gills: Role of the RtxA13 toxin.</title>
        <authorList>
            <person name="Callol A."/>
            <person name="Pajuelo D."/>
            <person name="Ebbesson L."/>
            <person name="Teles M."/>
            <person name="MacKenzie S."/>
            <person name="Amaro C."/>
        </authorList>
    </citation>
    <scope>NUCLEOTIDE SEQUENCE</scope>
</reference>
<reference evidence="2" key="1">
    <citation type="submission" date="2014-11" db="EMBL/GenBank/DDBJ databases">
        <authorList>
            <person name="Amaro Gonzalez C."/>
        </authorList>
    </citation>
    <scope>NUCLEOTIDE SEQUENCE</scope>
</reference>
<sequence>MQNILRSLHKYKNYTVFLLQVVVGTVLVANTSVNSEQFP</sequence>
<dbReference type="AlphaFoldDB" id="A0A0E9XLH4"/>
<proteinExistence type="predicted"/>
<protein>
    <submittedName>
        <fullName evidence="2">Uncharacterized protein</fullName>
    </submittedName>
</protein>
<keyword evidence="1" id="KW-0472">Membrane</keyword>
<organism evidence="2">
    <name type="scientific">Anguilla anguilla</name>
    <name type="common">European freshwater eel</name>
    <name type="synonym">Muraena anguilla</name>
    <dbReference type="NCBI Taxonomy" id="7936"/>
    <lineage>
        <taxon>Eukaryota</taxon>
        <taxon>Metazoa</taxon>
        <taxon>Chordata</taxon>
        <taxon>Craniata</taxon>
        <taxon>Vertebrata</taxon>
        <taxon>Euteleostomi</taxon>
        <taxon>Actinopterygii</taxon>
        <taxon>Neopterygii</taxon>
        <taxon>Teleostei</taxon>
        <taxon>Anguilliformes</taxon>
        <taxon>Anguillidae</taxon>
        <taxon>Anguilla</taxon>
    </lineage>
</organism>
<accession>A0A0E9XLH4</accession>
<dbReference type="EMBL" id="GBXM01005063">
    <property type="protein sequence ID" value="JAI03515.1"/>
    <property type="molecule type" value="Transcribed_RNA"/>
</dbReference>
<evidence type="ECO:0000256" key="1">
    <source>
        <dbReference type="SAM" id="Phobius"/>
    </source>
</evidence>
<evidence type="ECO:0000313" key="2">
    <source>
        <dbReference type="EMBL" id="JAI03515.1"/>
    </source>
</evidence>
<feature type="transmembrane region" description="Helical" evidence="1">
    <location>
        <begin position="12"/>
        <end position="33"/>
    </location>
</feature>
<keyword evidence="1" id="KW-0812">Transmembrane</keyword>